<dbReference type="InterPro" id="IPR033337">
    <property type="entry name" value="TORTIFOLIA1/SINE1-2"/>
</dbReference>
<dbReference type="FunFam" id="1.25.10.10:FF:000549">
    <property type="entry name" value="ARM repeat superfamily protein"/>
    <property type="match status" value="1"/>
</dbReference>
<dbReference type="Pfam" id="PF24714">
    <property type="entry name" value="TOR1L1_N"/>
    <property type="match status" value="1"/>
</dbReference>
<dbReference type="GO" id="GO:0008017">
    <property type="term" value="F:microtubule binding"/>
    <property type="evidence" value="ECO:0000318"/>
    <property type="project" value="GO_Central"/>
</dbReference>
<feature type="region of interest" description="Disordered" evidence="2">
    <location>
        <begin position="348"/>
        <end position="416"/>
    </location>
</feature>
<dbReference type="InterPro" id="IPR057600">
    <property type="entry name" value="TORTIFOLIA1/SINE1-2_N"/>
</dbReference>
<dbReference type="InterPro" id="IPR016024">
    <property type="entry name" value="ARM-type_fold"/>
</dbReference>
<dbReference type="PANTHER" id="PTHR31355:SF8">
    <property type="entry name" value="TORTIFOLIA1-LIKE PROTEIN 3"/>
    <property type="match status" value="1"/>
</dbReference>
<dbReference type="FunCoup" id="A0A061FUJ2">
    <property type="interactions" value="1316"/>
</dbReference>
<proteinExistence type="predicted"/>
<feature type="compositionally biased region" description="Polar residues" evidence="2">
    <location>
        <begin position="395"/>
        <end position="409"/>
    </location>
</feature>
<organism evidence="4 5">
    <name type="scientific">Theobroma cacao</name>
    <name type="common">Cacao</name>
    <name type="synonym">Cocoa</name>
    <dbReference type="NCBI Taxonomy" id="3641"/>
    <lineage>
        <taxon>Eukaryota</taxon>
        <taxon>Viridiplantae</taxon>
        <taxon>Streptophyta</taxon>
        <taxon>Embryophyta</taxon>
        <taxon>Tracheophyta</taxon>
        <taxon>Spermatophyta</taxon>
        <taxon>Magnoliopsida</taxon>
        <taxon>eudicotyledons</taxon>
        <taxon>Gunneridae</taxon>
        <taxon>Pentapetalae</taxon>
        <taxon>rosids</taxon>
        <taxon>malvids</taxon>
        <taxon>Malvales</taxon>
        <taxon>Malvaceae</taxon>
        <taxon>Byttnerioideae</taxon>
        <taxon>Theobroma</taxon>
    </lineage>
</organism>
<dbReference type="EMBL" id="CM001881">
    <property type="protein sequence ID" value="EOY20562.1"/>
    <property type="molecule type" value="Genomic_DNA"/>
</dbReference>
<name>A0A061FUJ2_THECC</name>
<sequence>MQCRFRNPTHHRNLVHSFVQKNFLHVYITLHDRRGGTSVISQHWGLAQCHRHHHRQHRRRSETSKKEDMAQSFKLKINTLLNKLGDRDTFSLAAAELESVSRNLDAISLPTFLSCILSVDSSDKCGVRKQCVKLVSVLAVTYPNSLPHFLHKILSSLLRRLRDPDSAVRSACVDAVSALSTNLTKCNFSSSFLKPLSDALFTEQEPNAQIGAALCLAAAIDGSPDPDAVRLGRMLTKLEKLVKSDACKAKAAVMVVIGSVIGSGGASNLSQGMMKGLVGCLIGFLSSEDWAARKGAAEALGRLAIAERDSLAEFKTSCMKVFEARRFDKVKAAREVMSQMLEAWKQVPDFSEEASPPPLSQASSKEDASDGRYPPGSKISSNVDVAVPQTRKKPTFTTRSTPPESSFATTARKRSPLKATIQKVNGKKPLDWRLEIAVPHAANVTGACEDSLKERSENVSRRRNNENVKSAKSDIKRVLFSNKNSDDKMHKFGGSKSGSRVAPCHEETPESTVVVSNASENLNANHKDSEDLSLIRSQLVQIEKQQSSLLDLLQRFVCSSQTGMHSLETRVHGLELALDEISYDLAVSTGRMSTSSRTTCCLLPAAGFLSSKFWRKTEGRYATSRFSTSSGTPSVAATRCRADRNWNAEAFKLENHRLRLQGGGGFIMNPLAEIHGDSRRVSEIAHQ</sequence>
<dbReference type="OMA" id="NEMMEAW"/>
<evidence type="ECO:0000313" key="4">
    <source>
        <dbReference type="EMBL" id="EOY20562.1"/>
    </source>
</evidence>
<dbReference type="AlphaFoldDB" id="A0A061FUJ2"/>
<keyword evidence="5" id="KW-1185">Reference proteome</keyword>
<evidence type="ECO:0000259" key="3">
    <source>
        <dbReference type="Pfam" id="PF24714"/>
    </source>
</evidence>
<protein>
    <submittedName>
        <fullName evidence="4">ARM repeat superfamily protein, putative isoform 1</fullName>
    </submittedName>
</protein>
<feature type="region of interest" description="Disordered" evidence="2">
    <location>
        <begin position="486"/>
        <end position="508"/>
    </location>
</feature>
<dbReference type="InterPro" id="IPR011989">
    <property type="entry name" value="ARM-like"/>
</dbReference>
<reference evidence="4 5" key="1">
    <citation type="journal article" date="2013" name="Genome Biol.">
        <title>The genome sequence of the most widely cultivated cacao type and its use to identify candidate genes regulating pod color.</title>
        <authorList>
            <person name="Motamayor J.C."/>
            <person name="Mockaitis K."/>
            <person name="Schmutz J."/>
            <person name="Haiminen N."/>
            <person name="Iii D.L."/>
            <person name="Cornejo O."/>
            <person name="Findley S.D."/>
            <person name="Zheng P."/>
            <person name="Utro F."/>
            <person name="Royaert S."/>
            <person name="Saski C."/>
            <person name="Jenkins J."/>
            <person name="Podicheti R."/>
            <person name="Zhao M."/>
            <person name="Scheffler B.E."/>
            <person name="Stack J.C."/>
            <person name="Feltus F.A."/>
            <person name="Mustiga G.M."/>
            <person name="Amores F."/>
            <person name="Phillips W."/>
            <person name="Marelli J.P."/>
            <person name="May G.D."/>
            <person name="Shapiro H."/>
            <person name="Ma J."/>
            <person name="Bustamante C.D."/>
            <person name="Schnell R.J."/>
            <person name="Main D."/>
            <person name="Gilbert D."/>
            <person name="Parida L."/>
            <person name="Kuhn D.N."/>
        </authorList>
    </citation>
    <scope>NUCLEOTIDE SEQUENCE [LARGE SCALE GENOMIC DNA]</scope>
    <source>
        <strain evidence="5">cv. Matina 1-6</strain>
    </source>
</reference>
<accession>A0A061FUJ2</accession>
<dbReference type="GO" id="GO:0005874">
    <property type="term" value="C:microtubule"/>
    <property type="evidence" value="ECO:0007669"/>
    <property type="project" value="InterPro"/>
</dbReference>
<dbReference type="Gene3D" id="1.25.10.10">
    <property type="entry name" value="Leucine-rich Repeat Variant"/>
    <property type="match status" value="1"/>
</dbReference>
<evidence type="ECO:0000256" key="2">
    <source>
        <dbReference type="SAM" id="MobiDB-lite"/>
    </source>
</evidence>
<dbReference type="Gramene" id="EOY20562">
    <property type="protein sequence ID" value="EOY20562"/>
    <property type="gene ID" value="TCM_011955"/>
</dbReference>
<dbReference type="PROSITE" id="PS50077">
    <property type="entry name" value="HEAT_REPEAT"/>
    <property type="match status" value="1"/>
</dbReference>
<dbReference type="eggNOG" id="ENOG502QQTY">
    <property type="taxonomic scope" value="Eukaryota"/>
</dbReference>
<dbReference type="InterPro" id="IPR021133">
    <property type="entry name" value="HEAT_type_2"/>
</dbReference>
<feature type="domain" description="TORTIFOLIA1/SINE1-2 N-terminal" evidence="3">
    <location>
        <begin position="73"/>
        <end position="346"/>
    </location>
</feature>
<gene>
    <name evidence="4" type="ORF">TCM_011955</name>
</gene>
<evidence type="ECO:0000313" key="5">
    <source>
        <dbReference type="Proteomes" id="UP000026915"/>
    </source>
</evidence>
<dbReference type="InParanoid" id="A0A061FUJ2"/>
<dbReference type="Proteomes" id="UP000026915">
    <property type="component" value="Chromosome 3"/>
</dbReference>
<dbReference type="SUPFAM" id="SSF48371">
    <property type="entry name" value="ARM repeat"/>
    <property type="match status" value="1"/>
</dbReference>
<dbReference type="STRING" id="3641.A0A061FUJ2"/>
<evidence type="ECO:0000256" key="1">
    <source>
        <dbReference type="PROSITE-ProRule" id="PRU00103"/>
    </source>
</evidence>
<dbReference type="PANTHER" id="PTHR31355">
    <property type="entry name" value="MICROTUBULE-ASSOCIATED PROTEIN TORTIFOLIA1"/>
    <property type="match status" value="1"/>
</dbReference>
<feature type="repeat" description="HEAT" evidence="1">
    <location>
        <begin position="153"/>
        <end position="191"/>
    </location>
</feature>